<accession>A0A0F8ZLQ5</accession>
<protein>
    <recommendedName>
        <fullName evidence="1">ABC transporter domain-containing protein</fullName>
    </recommendedName>
</protein>
<dbReference type="EMBL" id="LAZR01047208">
    <property type="protein sequence ID" value="KKK94757.1"/>
    <property type="molecule type" value="Genomic_DNA"/>
</dbReference>
<dbReference type="GO" id="GO:0016887">
    <property type="term" value="F:ATP hydrolysis activity"/>
    <property type="evidence" value="ECO:0007669"/>
    <property type="project" value="InterPro"/>
</dbReference>
<dbReference type="InterPro" id="IPR003439">
    <property type="entry name" value="ABC_transporter-like_ATP-bd"/>
</dbReference>
<gene>
    <name evidence="2" type="ORF">LCGC14_2679640</name>
</gene>
<organism evidence="2">
    <name type="scientific">marine sediment metagenome</name>
    <dbReference type="NCBI Taxonomy" id="412755"/>
    <lineage>
        <taxon>unclassified sequences</taxon>
        <taxon>metagenomes</taxon>
        <taxon>ecological metagenomes</taxon>
    </lineage>
</organism>
<reference evidence="2" key="1">
    <citation type="journal article" date="2015" name="Nature">
        <title>Complex archaea that bridge the gap between prokaryotes and eukaryotes.</title>
        <authorList>
            <person name="Spang A."/>
            <person name="Saw J.H."/>
            <person name="Jorgensen S.L."/>
            <person name="Zaremba-Niedzwiedzka K."/>
            <person name="Martijn J."/>
            <person name="Lind A.E."/>
            <person name="van Eijk R."/>
            <person name="Schleper C."/>
            <person name="Guy L."/>
            <person name="Ettema T.J."/>
        </authorList>
    </citation>
    <scope>NUCLEOTIDE SEQUENCE</scope>
</reference>
<dbReference type="SUPFAM" id="SSF52540">
    <property type="entry name" value="P-loop containing nucleoside triphosphate hydrolases"/>
    <property type="match status" value="1"/>
</dbReference>
<dbReference type="InterPro" id="IPR027417">
    <property type="entry name" value="P-loop_NTPase"/>
</dbReference>
<dbReference type="Pfam" id="PF00005">
    <property type="entry name" value="ABC_tran"/>
    <property type="match status" value="1"/>
</dbReference>
<evidence type="ECO:0000259" key="1">
    <source>
        <dbReference type="Pfam" id="PF00005"/>
    </source>
</evidence>
<dbReference type="GO" id="GO:0005524">
    <property type="term" value="F:ATP binding"/>
    <property type="evidence" value="ECO:0007669"/>
    <property type="project" value="InterPro"/>
</dbReference>
<sequence>MMIELDNVTKIYKVGVERIHALDGVDLEVDENEYVAIMGPSGSGKSTLMNVLGCLDRLTGGRYILGGQDVSWLSDDQLSEVRNMRIGFVFQSFNLIQWLTVLGNIEVPLFYQGIARAYR</sequence>
<feature type="non-terminal residue" evidence="2">
    <location>
        <position position="119"/>
    </location>
</feature>
<dbReference type="Gene3D" id="3.40.50.300">
    <property type="entry name" value="P-loop containing nucleotide triphosphate hydrolases"/>
    <property type="match status" value="1"/>
</dbReference>
<evidence type="ECO:0000313" key="2">
    <source>
        <dbReference type="EMBL" id="KKK94757.1"/>
    </source>
</evidence>
<feature type="domain" description="ABC transporter" evidence="1">
    <location>
        <begin position="22"/>
        <end position="104"/>
    </location>
</feature>
<name>A0A0F8ZLQ5_9ZZZZ</name>
<proteinExistence type="predicted"/>
<dbReference type="PANTHER" id="PTHR42798:SF2">
    <property type="entry name" value="ABC TRANSPORTER ATP-BINDING PROTEIN MG467-RELATED"/>
    <property type="match status" value="1"/>
</dbReference>
<dbReference type="PANTHER" id="PTHR42798">
    <property type="entry name" value="LIPOPROTEIN-RELEASING SYSTEM ATP-BINDING PROTEIN LOLD"/>
    <property type="match status" value="1"/>
</dbReference>
<dbReference type="AlphaFoldDB" id="A0A0F8ZLQ5"/>
<comment type="caution">
    <text evidence="2">The sequence shown here is derived from an EMBL/GenBank/DDBJ whole genome shotgun (WGS) entry which is preliminary data.</text>
</comment>